<evidence type="ECO:0000313" key="3">
    <source>
        <dbReference type="Proteomes" id="UP000823775"/>
    </source>
</evidence>
<reference evidence="2 3" key="1">
    <citation type="journal article" date="2021" name="BMC Genomics">
        <title>Datura genome reveals duplications of psychoactive alkaloid biosynthetic genes and high mutation rate following tissue culture.</title>
        <authorList>
            <person name="Rajewski A."/>
            <person name="Carter-House D."/>
            <person name="Stajich J."/>
            <person name="Litt A."/>
        </authorList>
    </citation>
    <scope>NUCLEOTIDE SEQUENCE [LARGE SCALE GENOMIC DNA]</scope>
    <source>
        <strain evidence="2">AR-01</strain>
    </source>
</reference>
<organism evidence="2 3">
    <name type="scientific">Datura stramonium</name>
    <name type="common">Jimsonweed</name>
    <name type="synonym">Common thornapple</name>
    <dbReference type="NCBI Taxonomy" id="4076"/>
    <lineage>
        <taxon>Eukaryota</taxon>
        <taxon>Viridiplantae</taxon>
        <taxon>Streptophyta</taxon>
        <taxon>Embryophyta</taxon>
        <taxon>Tracheophyta</taxon>
        <taxon>Spermatophyta</taxon>
        <taxon>Magnoliopsida</taxon>
        <taxon>eudicotyledons</taxon>
        <taxon>Gunneridae</taxon>
        <taxon>Pentapetalae</taxon>
        <taxon>asterids</taxon>
        <taxon>lamiids</taxon>
        <taxon>Solanales</taxon>
        <taxon>Solanaceae</taxon>
        <taxon>Solanoideae</taxon>
        <taxon>Datureae</taxon>
        <taxon>Datura</taxon>
    </lineage>
</organism>
<evidence type="ECO:0000313" key="2">
    <source>
        <dbReference type="EMBL" id="MCD7450293.1"/>
    </source>
</evidence>
<gene>
    <name evidence="2" type="ORF">HAX54_005014</name>
</gene>
<sequence length="57" mass="6222">NIILEISPTMALKASTGKGVTSSSHGSKRSRRVNEEQNEDASIPSLPLRHFGLCWIT</sequence>
<accession>A0ABS8RUD6</accession>
<proteinExistence type="predicted"/>
<dbReference type="Proteomes" id="UP000823775">
    <property type="component" value="Unassembled WGS sequence"/>
</dbReference>
<feature type="region of interest" description="Disordered" evidence="1">
    <location>
        <begin position="14"/>
        <end position="41"/>
    </location>
</feature>
<dbReference type="EMBL" id="JACEIK010000124">
    <property type="protein sequence ID" value="MCD7450293.1"/>
    <property type="molecule type" value="Genomic_DNA"/>
</dbReference>
<feature type="non-terminal residue" evidence="2">
    <location>
        <position position="1"/>
    </location>
</feature>
<comment type="caution">
    <text evidence="2">The sequence shown here is derived from an EMBL/GenBank/DDBJ whole genome shotgun (WGS) entry which is preliminary data.</text>
</comment>
<name>A0ABS8RUD6_DATST</name>
<keyword evidence="3" id="KW-1185">Reference proteome</keyword>
<evidence type="ECO:0000256" key="1">
    <source>
        <dbReference type="SAM" id="MobiDB-lite"/>
    </source>
</evidence>
<protein>
    <submittedName>
        <fullName evidence="2">Uncharacterized protein</fullName>
    </submittedName>
</protein>